<feature type="region of interest" description="Disordered" evidence="1">
    <location>
        <begin position="267"/>
        <end position="289"/>
    </location>
</feature>
<name>A0A9P5Q7W9_9AGAR</name>
<accession>A0A9P5Q7W9</accession>
<sequence length="289" mass="30430">MMLNQPWFILCTVFFGVIHEILAAPLSSEFTYIAFGTRTSNLPLATNQKLGTATGANPVTTYLYNEAMEDSDSGSFSGFGTIVASASGFAYTIVQWSVPTGTSSTLSPTAIATLAEQCFYTNSFSGACVDPIHSSTLATGHAITGTLSESQAAFASTNTNTPTPTSSGKKSDAGAIAGGIFGGVLGITLIIVVIVYLLRRRRNEQENPPSPGPDIMSERNPLINLGRTDIQAIAREVAAVITRSNHAAEAPEAEEIRDGGQVVDVTAEGKVRLRPPPNLGDVSPPEYEK</sequence>
<keyword evidence="5" id="KW-1185">Reference proteome</keyword>
<keyword evidence="2" id="KW-0472">Membrane</keyword>
<keyword evidence="2" id="KW-1133">Transmembrane helix</keyword>
<evidence type="ECO:0000313" key="4">
    <source>
        <dbReference type="EMBL" id="KAF9076310.1"/>
    </source>
</evidence>
<dbReference type="EMBL" id="JADNRY010000007">
    <property type="protein sequence ID" value="KAF9076310.1"/>
    <property type="molecule type" value="Genomic_DNA"/>
</dbReference>
<reference evidence="4" key="1">
    <citation type="submission" date="2020-11" db="EMBL/GenBank/DDBJ databases">
        <authorList>
            <consortium name="DOE Joint Genome Institute"/>
            <person name="Ahrendt S."/>
            <person name="Riley R."/>
            <person name="Andreopoulos W."/>
            <person name="Labutti K."/>
            <person name="Pangilinan J."/>
            <person name="Ruiz-Duenas F.J."/>
            <person name="Barrasa J.M."/>
            <person name="Sanchez-Garcia M."/>
            <person name="Camarero S."/>
            <person name="Miyauchi S."/>
            <person name="Serrano A."/>
            <person name="Linde D."/>
            <person name="Babiker R."/>
            <person name="Drula E."/>
            <person name="Ayuso-Fernandez I."/>
            <person name="Pacheco R."/>
            <person name="Padilla G."/>
            <person name="Ferreira P."/>
            <person name="Barriuso J."/>
            <person name="Kellner H."/>
            <person name="Castanera R."/>
            <person name="Alfaro M."/>
            <person name="Ramirez L."/>
            <person name="Pisabarro A.G."/>
            <person name="Kuo A."/>
            <person name="Tritt A."/>
            <person name="Lipzen A."/>
            <person name="He G."/>
            <person name="Yan M."/>
            <person name="Ng V."/>
            <person name="Cullen D."/>
            <person name="Martin F."/>
            <person name="Rosso M.-N."/>
            <person name="Henrissat B."/>
            <person name="Hibbett D."/>
            <person name="Martinez A.T."/>
            <person name="Grigoriev I.V."/>
        </authorList>
    </citation>
    <scope>NUCLEOTIDE SEQUENCE</scope>
    <source>
        <strain evidence="4">AH 40177</strain>
    </source>
</reference>
<feature type="signal peptide" evidence="3">
    <location>
        <begin position="1"/>
        <end position="23"/>
    </location>
</feature>
<evidence type="ECO:0000256" key="3">
    <source>
        <dbReference type="SAM" id="SignalP"/>
    </source>
</evidence>
<feature type="chain" id="PRO_5040267426" evidence="3">
    <location>
        <begin position="24"/>
        <end position="289"/>
    </location>
</feature>
<dbReference type="AlphaFoldDB" id="A0A9P5Q7W9"/>
<comment type="caution">
    <text evidence="4">The sequence shown here is derived from an EMBL/GenBank/DDBJ whole genome shotgun (WGS) entry which is preliminary data.</text>
</comment>
<protein>
    <submittedName>
        <fullName evidence="4">Uncharacterized protein</fullName>
    </submittedName>
</protein>
<gene>
    <name evidence="4" type="ORF">BDP27DRAFT_1314232</name>
</gene>
<dbReference type="Proteomes" id="UP000772434">
    <property type="component" value="Unassembled WGS sequence"/>
</dbReference>
<organism evidence="4 5">
    <name type="scientific">Rhodocollybia butyracea</name>
    <dbReference type="NCBI Taxonomy" id="206335"/>
    <lineage>
        <taxon>Eukaryota</taxon>
        <taxon>Fungi</taxon>
        <taxon>Dikarya</taxon>
        <taxon>Basidiomycota</taxon>
        <taxon>Agaricomycotina</taxon>
        <taxon>Agaricomycetes</taxon>
        <taxon>Agaricomycetidae</taxon>
        <taxon>Agaricales</taxon>
        <taxon>Marasmiineae</taxon>
        <taxon>Omphalotaceae</taxon>
        <taxon>Rhodocollybia</taxon>
    </lineage>
</organism>
<evidence type="ECO:0000256" key="1">
    <source>
        <dbReference type="SAM" id="MobiDB-lite"/>
    </source>
</evidence>
<keyword evidence="3" id="KW-0732">Signal</keyword>
<evidence type="ECO:0000256" key="2">
    <source>
        <dbReference type="SAM" id="Phobius"/>
    </source>
</evidence>
<evidence type="ECO:0000313" key="5">
    <source>
        <dbReference type="Proteomes" id="UP000772434"/>
    </source>
</evidence>
<keyword evidence="2" id="KW-0812">Transmembrane</keyword>
<feature type="transmembrane region" description="Helical" evidence="2">
    <location>
        <begin position="175"/>
        <end position="198"/>
    </location>
</feature>
<proteinExistence type="predicted"/>